<reference evidence="4 5" key="1">
    <citation type="submission" date="2020-02" db="EMBL/GenBank/DDBJ databases">
        <title>Draft genome sequence of Haematococcus lacustris strain NIES-144.</title>
        <authorList>
            <person name="Morimoto D."/>
            <person name="Nakagawa S."/>
            <person name="Yoshida T."/>
            <person name="Sawayama S."/>
        </authorList>
    </citation>
    <scope>NUCLEOTIDE SEQUENCE [LARGE SCALE GENOMIC DNA]</scope>
    <source>
        <strain evidence="4 5">NIES-144</strain>
    </source>
</reference>
<dbReference type="InterPro" id="IPR052970">
    <property type="entry name" value="Inner_ear_hair_cell_LOXHD"/>
</dbReference>
<sequence>GAVDLSQAPGVTPAAAAAAADADARRREELERVRRQALRSYEVTTITSDIKGAGCNSQVFMVITGAKTSSGELRLENAPNNFQRGKTDNFTFELPIVRTLRLGAKPNTTRVYKVVVKTSDVKGAGTDANVYLTLFGEQEGKPANSGPQRLENNANNFEVRGGG</sequence>
<feature type="domain" description="PLAT" evidence="3">
    <location>
        <begin position="110"/>
        <end position="163"/>
    </location>
</feature>
<dbReference type="Proteomes" id="UP000485058">
    <property type="component" value="Unassembled WGS sequence"/>
</dbReference>
<evidence type="ECO:0000259" key="3">
    <source>
        <dbReference type="PROSITE" id="PS50095"/>
    </source>
</evidence>
<dbReference type="Gene3D" id="2.60.60.20">
    <property type="entry name" value="PLAT/LH2 domain"/>
    <property type="match status" value="1"/>
</dbReference>
<feature type="compositionally biased region" description="Polar residues" evidence="2">
    <location>
        <begin position="145"/>
        <end position="156"/>
    </location>
</feature>
<dbReference type="AlphaFoldDB" id="A0A699YS79"/>
<comment type="caution">
    <text evidence="1">Lacks conserved residue(s) required for the propagation of feature annotation.</text>
</comment>
<dbReference type="Gene3D" id="2.40.180.10">
    <property type="entry name" value="Catalase core domain"/>
    <property type="match status" value="1"/>
</dbReference>
<evidence type="ECO:0000256" key="2">
    <source>
        <dbReference type="SAM" id="MobiDB-lite"/>
    </source>
</evidence>
<dbReference type="PANTHER" id="PTHR45901">
    <property type="entry name" value="PROTEIN CBG12474"/>
    <property type="match status" value="1"/>
</dbReference>
<dbReference type="InterPro" id="IPR001024">
    <property type="entry name" value="PLAT/LH2_dom"/>
</dbReference>
<feature type="non-terminal residue" evidence="4">
    <location>
        <position position="1"/>
    </location>
</feature>
<organism evidence="4 5">
    <name type="scientific">Haematococcus lacustris</name>
    <name type="common">Green alga</name>
    <name type="synonym">Haematococcus pluvialis</name>
    <dbReference type="NCBI Taxonomy" id="44745"/>
    <lineage>
        <taxon>Eukaryota</taxon>
        <taxon>Viridiplantae</taxon>
        <taxon>Chlorophyta</taxon>
        <taxon>core chlorophytes</taxon>
        <taxon>Chlorophyceae</taxon>
        <taxon>CS clade</taxon>
        <taxon>Chlamydomonadales</taxon>
        <taxon>Haematococcaceae</taxon>
        <taxon>Haematococcus</taxon>
    </lineage>
</organism>
<dbReference type="Pfam" id="PF01477">
    <property type="entry name" value="PLAT"/>
    <property type="match status" value="1"/>
</dbReference>
<name>A0A699YS79_HAELA</name>
<feature type="region of interest" description="Disordered" evidence="2">
    <location>
        <begin position="140"/>
        <end position="163"/>
    </location>
</feature>
<evidence type="ECO:0000313" key="4">
    <source>
        <dbReference type="EMBL" id="GFH09149.1"/>
    </source>
</evidence>
<dbReference type="InterPro" id="IPR036392">
    <property type="entry name" value="PLAT/LH2_dom_sf"/>
</dbReference>
<dbReference type="SUPFAM" id="SSF49723">
    <property type="entry name" value="Lipase/lipooxygenase domain (PLAT/LH2 domain)"/>
    <property type="match status" value="2"/>
</dbReference>
<gene>
    <name evidence="4" type="ORF">HaLaN_04244</name>
</gene>
<dbReference type="PANTHER" id="PTHR45901:SF3">
    <property type="entry name" value="LIPOXYGENASE HOMOLOGY DOMAIN-CONTAINING PROTEIN 1"/>
    <property type="match status" value="1"/>
</dbReference>
<dbReference type="EMBL" id="BLLF01000212">
    <property type="protein sequence ID" value="GFH09149.1"/>
    <property type="molecule type" value="Genomic_DNA"/>
</dbReference>
<evidence type="ECO:0000313" key="5">
    <source>
        <dbReference type="Proteomes" id="UP000485058"/>
    </source>
</evidence>
<dbReference type="PROSITE" id="PS50095">
    <property type="entry name" value="PLAT"/>
    <property type="match status" value="1"/>
</dbReference>
<evidence type="ECO:0000256" key="1">
    <source>
        <dbReference type="PROSITE-ProRule" id="PRU00152"/>
    </source>
</evidence>
<protein>
    <recommendedName>
        <fullName evidence="3">PLAT domain-containing protein</fullName>
    </recommendedName>
</protein>
<accession>A0A699YS79</accession>
<proteinExistence type="predicted"/>
<feature type="region of interest" description="Disordered" evidence="2">
    <location>
        <begin position="1"/>
        <end position="23"/>
    </location>
</feature>
<keyword evidence="5" id="KW-1185">Reference proteome</keyword>
<comment type="caution">
    <text evidence="4">The sequence shown here is derived from an EMBL/GenBank/DDBJ whole genome shotgun (WGS) entry which is preliminary data.</text>
</comment>